<protein>
    <submittedName>
        <fullName evidence="2">Glycosyltransferase family 4 protein</fullName>
    </submittedName>
</protein>
<dbReference type="InterPro" id="IPR055050">
    <property type="entry name" value="WsaF_C"/>
</dbReference>
<feature type="domain" description="WsaF C-terminal" evidence="1">
    <location>
        <begin position="255"/>
        <end position="383"/>
    </location>
</feature>
<name>A0A8J6XL30_9CYAN</name>
<accession>A0A8J6XL30</accession>
<dbReference type="RefSeq" id="WP_190832095.1">
    <property type="nucleotide sequence ID" value="NZ_CAWPPI010000072.1"/>
</dbReference>
<sequence length="430" mass="48833">MGLIQITNKAFQLLKKRGLRALKQAVANKLYHVSLWDKYSEEALTLVSWLDFSASEVEDSRKVHLSFSGELKINSITWFIPDFTHPYYGGIYTILRFAQYFKEIKGVSNQFVIVGSISKNYASRAAEMIAQAFPSLADASVQQITSYKELIQIKPTDAAIASLWTTAYFLLRFNQTKRKFCFLQDYEPLFYPAGATYSQVEATYRFGFYGIANTPTIKEIYEQQYGGKANFFFPCVDIEVFSPIEPTKSNSSPYTVFFYGRPGNPRNGFELGAIALRKLKIRLGNQVRILSAGAAWNPKDFELEGVVENLGLLNYKQTADIYSSCDVGLVMMFTRHPSYLPFELMASGCLVVSNYNPATTWFLKEGQNCLLSESSATCLAEVLEKALLAHEERDKIVANALKEVQMFYTDWHKQIEKIYTYMCNPLVSEV</sequence>
<evidence type="ECO:0000313" key="3">
    <source>
        <dbReference type="Proteomes" id="UP000629098"/>
    </source>
</evidence>
<gene>
    <name evidence="2" type="ORF">ICL16_22190</name>
</gene>
<reference evidence="2" key="1">
    <citation type="submission" date="2020-09" db="EMBL/GenBank/DDBJ databases">
        <title>Iningainema tapete sp. nov. (Scytonemataceae, Cyanobacteria) from greenhouses in central Florida (USA) produces two types of nodularin with biosynthetic potential for microcystin-LR and anabaenopeptins.</title>
        <authorList>
            <person name="Berthold D.E."/>
            <person name="Lefler F.W."/>
            <person name="Huang I.-S."/>
            <person name="Abdulla H."/>
            <person name="Zimba P.V."/>
            <person name="Laughinghouse H.D. IV."/>
        </authorList>
    </citation>
    <scope>NUCLEOTIDE SEQUENCE</scope>
    <source>
        <strain evidence="2">BLCCT55</strain>
    </source>
</reference>
<dbReference type="SUPFAM" id="SSF53756">
    <property type="entry name" value="UDP-Glycosyltransferase/glycogen phosphorylase"/>
    <property type="match status" value="1"/>
</dbReference>
<organism evidence="2 3">
    <name type="scientific">Iningainema tapete BLCC-T55</name>
    <dbReference type="NCBI Taxonomy" id="2748662"/>
    <lineage>
        <taxon>Bacteria</taxon>
        <taxon>Bacillati</taxon>
        <taxon>Cyanobacteriota</taxon>
        <taxon>Cyanophyceae</taxon>
        <taxon>Nostocales</taxon>
        <taxon>Scytonemataceae</taxon>
        <taxon>Iningainema tapete</taxon>
    </lineage>
</organism>
<dbReference type="Pfam" id="PF22772">
    <property type="entry name" value="WsaF_C"/>
    <property type="match status" value="1"/>
</dbReference>
<dbReference type="AlphaFoldDB" id="A0A8J6XL30"/>
<evidence type="ECO:0000259" key="1">
    <source>
        <dbReference type="Pfam" id="PF22772"/>
    </source>
</evidence>
<proteinExistence type="predicted"/>
<dbReference type="GO" id="GO:0030247">
    <property type="term" value="F:polysaccharide binding"/>
    <property type="evidence" value="ECO:0007669"/>
    <property type="project" value="InterPro"/>
</dbReference>
<dbReference type="EMBL" id="JACXAE010000072">
    <property type="protein sequence ID" value="MBD2774701.1"/>
    <property type="molecule type" value="Genomic_DNA"/>
</dbReference>
<keyword evidence="3" id="KW-1185">Reference proteome</keyword>
<dbReference type="Gene3D" id="3.40.50.2000">
    <property type="entry name" value="Glycogen Phosphorylase B"/>
    <property type="match status" value="1"/>
</dbReference>
<evidence type="ECO:0000313" key="2">
    <source>
        <dbReference type="EMBL" id="MBD2774701.1"/>
    </source>
</evidence>
<dbReference type="Gene3D" id="3.40.50.11090">
    <property type="match status" value="1"/>
</dbReference>
<comment type="caution">
    <text evidence="2">The sequence shown here is derived from an EMBL/GenBank/DDBJ whole genome shotgun (WGS) entry which is preliminary data.</text>
</comment>
<dbReference type="Proteomes" id="UP000629098">
    <property type="component" value="Unassembled WGS sequence"/>
</dbReference>